<comment type="subcellular location">
    <subcellularLocation>
        <location evidence="1">Cell membrane</location>
        <topology evidence="1">Multi-pass membrane protein</topology>
    </subcellularLocation>
</comment>
<dbReference type="InterPro" id="IPR050250">
    <property type="entry name" value="Macrolide_Exporter_MacB"/>
</dbReference>
<dbReference type="Pfam" id="PF12704">
    <property type="entry name" value="MacB_PCD"/>
    <property type="match status" value="2"/>
</dbReference>
<evidence type="ECO:0000256" key="5">
    <source>
        <dbReference type="ARBA" id="ARBA00023136"/>
    </source>
</evidence>
<evidence type="ECO:0000256" key="3">
    <source>
        <dbReference type="ARBA" id="ARBA00022692"/>
    </source>
</evidence>
<feature type="transmembrane region" description="Helical" evidence="6">
    <location>
        <begin position="290"/>
        <end position="311"/>
    </location>
</feature>
<organism evidence="9 10">
    <name type="scientific">Sphingobacterium ginsenosidimutans</name>
    <dbReference type="NCBI Taxonomy" id="687845"/>
    <lineage>
        <taxon>Bacteria</taxon>
        <taxon>Pseudomonadati</taxon>
        <taxon>Bacteroidota</taxon>
        <taxon>Sphingobacteriia</taxon>
        <taxon>Sphingobacteriales</taxon>
        <taxon>Sphingobacteriaceae</taxon>
        <taxon>Sphingobacterium</taxon>
    </lineage>
</organism>
<proteinExistence type="predicted"/>
<gene>
    <name evidence="9" type="ORF">GCM10022218_20520</name>
</gene>
<feature type="transmembrane region" description="Helical" evidence="6">
    <location>
        <begin position="753"/>
        <end position="774"/>
    </location>
</feature>
<dbReference type="InterPro" id="IPR025857">
    <property type="entry name" value="MacB_PCD"/>
</dbReference>
<dbReference type="PANTHER" id="PTHR30572">
    <property type="entry name" value="MEMBRANE COMPONENT OF TRANSPORTER-RELATED"/>
    <property type="match status" value="1"/>
</dbReference>
<evidence type="ECO:0000256" key="6">
    <source>
        <dbReference type="SAM" id="Phobius"/>
    </source>
</evidence>
<dbReference type="PANTHER" id="PTHR30572:SF18">
    <property type="entry name" value="ABC-TYPE MACROLIDE FAMILY EXPORT SYSTEM PERMEASE COMPONENT 2"/>
    <property type="match status" value="1"/>
</dbReference>
<sequence length="793" mass="89024">MIKNFIKTAWRSIFSNKFYSAINILGLTAGLVVGTFLLLWIKDELSFDRFHKNQGSIYKIGIEGGTGISKRIFGSIIAPVGSFAKREIPEVQDAVRIFRIGDATIKYKDKRFTEKNFAFVDPSYFSVFDFPLIQGNQKQPFPDNNSVVLTESTARRYFADENPIGKTVVLGIEDLCIVSGVIPDYPENSSFQFQVLLPLSRFNEQAYIKNKTTYDNKTYLSSMDEDWSSFAFGTYLQLRPGASPAVVAQKLQQIHERSKPEDAPVPYITQELAKMHLYQMDGSDGGIGTVHIFIGIALVILVIASINYINLSTARSLSRSKEVGIRKIIGAGRKELFFQFMLETTLLFTIAATLAICIVFIFLPLFNSFSGKQISLQLFSTELWSYILIMLIGTLLLTSIYPALLLSNFDPIKVLKGRFGMKKSNFRKILVVLQFTVSIVLIAMTIVIGRQLEYIRNKNLGYEKSNIISVAMAPKMAQHFDAIKSDLLKNKGVSDVIRLGRDMVYGGVSTGDNDWDGKPSNSNLWVSMTYSDQFALDFFKIKLIQGKNFTGSMADSTHFLINETAVREMGLKDPIGARLRIRTVPGTIIGVVKDFNYASVRQKIEPMVFQFSPKDCQQLYIKTNPAGTESALHALRQIWKSYYDDMPISYSFLDESYQQQYMSEQKQGTLFNFFAIIAILISCLGLLGLCTYTAQLKTKEIGIRKVLGATVFNIMQMLNKEFLLLIIIANIIAIPVALYFTSNWLDGFAFRTTVPITIFLGAGILTIMIALFTVSFQSIKAAIANPVKSLKDE</sequence>
<dbReference type="InterPro" id="IPR003838">
    <property type="entry name" value="ABC3_permease_C"/>
</dbReference>
<dbReference type="EMBL" id="BAAAZK010000005">
    <property type="protein sequence ID" value="GAA4175127.1"/>
    <property type="molecule type" value="Genomic_DNA"/>
</dbReference>
<keyword evidence="10" id="KW-1185">Reference proteome</keyword>
<keyword evidence="5 6" id="KW-0472">Membrane</keyword>
<keyword evidence="2" id="KW-1003">Cell membrane</keyword>
<name>A0ABP8A0S5_9SPHI</name>
<evidence type="ECO:0000256" key="4">
    <source>
        <dbReference type="ARBA" id="ARBA00022989"/>
    </source>
</evidence>
<evidence type="ECO:0000259" key="8">
    <source>
        <dbReference type="Pfam" id="PF12704"/>
    </source>
</evidence>
<feature type="domain" description="MacB-like periplasmic core" evidence="8">
    <location>
        <begin position="20"/>
        <end position="254"/>
    </location>
</feature>
<accession>A0ABP8A0S5</accession>
<feature type="domain" description="ABC3 transporter permease C-terminal" evidence="7">
    <location>
        <begin position="672"/>
        <end position="786"/>
    </location>
</feature>
<evidence type="ECO:0000256" key="1">
    <source>
        <dbReference type="ARBA" id="ARBA00004651"/>
    </source>
</evidence>
<feature type="transmembrane region" description="Helical" evidence="6">
    <location>
        <begin position="670"/>
        <end position="694"/>
    </location>
</feature>
<evidence type="ECO:0000313" key="9">
    <source>
        <dbReference type="EMBL" id="GAA4175127.1"/>
    </source>
</evidence>
<feature type="transmembrane region" description="Helical" evidence="6">
    <location>
        <begin position="383"/>
        <end position="409"/>
    </location>
</feature>
<feature type="transmembrane region" description="Helical" evidence="6">
    <location>
        <begin position="336"/>
        <end position="363"/>
    </location>
</feature>
<keyword evidence="4 6" id="KW-1133">Transmembrane helix</keyword>
<evidence type="ECO:0000313" key="10">
    <source>
        <dbReference type="Proteomes" id="UP001500167"/>
    </source>
</evidence>
<keyword evidence="3 6" id="KW-0812">Transmembrane</keyword>
<feature type="domain" description="MacB-like periplasmic core" evidence="8">
    <location>
        <begin position="436"/>
        <end position="596"/>
    </location>
</feature>
<dbReference type="Pfam" id="PF02687">
    <property type="entry name" value="FtsX"/>
    <property type="match status" value="2"/>
</dbReference>
<comment type="caution">
    <text evidence="9">The sequence shown here is derived from an EMBL/GenBank/DDBJ whole genome shotgun (WGS) entry which is preliminary data.</text>
</comment>
<evidence type="ECO:0000259" key="7">
    <source>
        <dbReference type="Pfam" id="PF02687"/>
    </source>
</evidence>
<feature type="domain" description="ABC3 transporter permease C-terminal" evidence="7">
    <location>
        <begin position="295"/>
        <end position="410"/>
    </location>
</feature>
<dbReference type="Proteomes" id="UP001500167">
    <property type="component" value="Unassembled WGS sequence"/>
</dbReference>
<feature type="transmembrane region" description="Helical" evidence="6">
    <location>
        <begin position="21"/>
        <end position="41"/>
    </location>
</feature>
<dbReference type="RefSeq" id="WP_346085966.1">
    <property type="nucleotide sequence ID" value="NZ_BAAAZK010000005.1"/>
</dbReference>
<reference evidence="10" key="1">
    <citation type="journal article" date="2019" name="Int. J. Syst. Evol. Microbiol.">
        <title>The Global Catalogue of Microorganisms (GCM) 10K type strain sequencing project: providing services to taxonomists for standard genome sequencing and annotation.</title>
        <authorList>
            <consortium name="The Broad Institute Genomics Platform"/>
            <consortium name="The Broad Institute Genome Sequencing Center for Infectious Disease"/>
            <person name="Wu L."/>
            <person name="Ma J."/>
        </authorList>
    </citation>
    <scope>NUCLEOTIDE SEQUENCE [LARGE SCALE GENOMIC DNA]</scope>
    <source>
        <strain evidence="10">JCM 16722</strain>
    </source>
</reference>
<evidence type="ECO:0000256" key="2">
    <source>
        <dbReference type="ARBA" id="ARBA00022475"/>
    </source>
</evidence>
<feature type="transmembrane region" description="Helical" evidence="6">
    <location>
        <begin position="722"/>
        <end position="741"/>
    </location>
</feature>
<feature type="transmembrane region" description="Helical" evidence="6">
    <location>
        <begin position="429"/>
        <end position="449"/>
    </location>
</feature>
<protein>
    <submittedName>
        <fullName evidence="9">ABC transporter permease</fullName>
    </submittedName>
</protein>